<organism evidence="1">
    <name type="scientific">uncultured Microcoleus sp</name>
    <dbReference type="NCBI Taxonomy" id="259945"/>
    <lineage>
        <taxon>Bacteria</taxon>
        <taxon>Bacillati</taxon>
        <taxon>Cyanobacteriota</taxon>
        <taxon>Cyanophyceae</taxon>
        <taxon>Oscillatoriophycideae</taxon>
        <taxon>Oscillatoriales</taxon>
        <taxon>Microcoleaceae</taxon>
        <taxon>Microcoleus</taxon>
        <taxon>environmental samples</taxon>
    </lineage>
</organism>
<dbReference type="AlphaFoldDB" id="A0A6J4LW77"/>
<reference evidence="1" key="1">
    <citation type="submission" date="2020-02" db="EMBL/GenBank/DDBJ databases">
        <authorList>
            <person name="Meier V. D."/>
        </authorList>
    </citation>
    <scope>NUCLEOTIDE SEQUENCE</scope>
    <source>
        <strain evidence="1">AVDCRST_MAG84</strain>
    </source>
</reference>
<gene>
    <name evidence="1" type="ORF">AVDCRST_MAG84-2516</name>
</gene>
<protein>
    <submittedName>
        <fullName evidence="1">Uncharacterized protein</fullName>
    </submittedName>
</protein>
<dbReference type="EMBL" id="CADCTZ010000444">
    <property type="protein sequence ID" value="CAA9343609.1"/>
    <property type="molecule type" value="Genomic_DNA"/>
</dbReference>
<evidence type="ECO:0000313" key="1">
    <source>
        <dbReference type="EMBL" id="CAA9343609.1"/>
    </source>
</evidence>
<name>A0A6J4LW77_9CYAN</name>
<sequence length="42" mass="4606">MKKHQLTSLTYSNPRGSISKSVRLIRQASSGVPRPTGLIEPN</sequence>
<proteinExistence type="predicted"/>
<accession>A0A6J4LW77</accession>